<feature type="transmembrane region" description="Helical" evidence="1">
    <location>
        <begin position="74"/>
        <end position="92"/>
    </location>
</feature>
<protein>
    <submittedName>
        <fullName evidence="2">Uncharacterized protein</fullName>
    </submittedName>
</protein>
<keyword evidence="1" id="KW-0472">Membrane</keyword>
<proteinExistence type="predicted"/>
<feature type="transmembrane region" description="Helical" evidence="1">
    <location>
        <begin position="39"/>
        <end position="62"/>
    </location>
</feature>
<keyword evidence="1" id="KW-1133">Transmembrane helix</keyword>
<keyword evidence="1" id="KW-0812">Transmembrane</keyword>
<name>A0A381WUM6_9ZZZZ</name>
<reference evidence="2" key="1">
    <citation type="submission" date="2018-05" db="EMBL/GenBank/DDBJ databases">
        <authorList>
            <person name="Lanie J.A."/>
            <person name="Ng W.-L."/>
            <person name="Kazmierczak K.M."/>
            <person name="Andrzejewski T.M."/>
            <person name="Davidsen T.M."/>
            <person name="Wayne K.J."/>
            <person name="Tettelin H."/>
            <person name="Glass J.I."/>
            <person name="Rusch D."/>
            <person name="Podicherti R."/>
            <person name="Tsui H.-C.T."/>
            <person name="Winkler M.E."/>
        </authorList>
    </citation>
    <scope>NUCLEOTIDE SEQUENCE</scope>
</reference>
<accession>A0A381WUM6</accession>
<gene>
    <name evidence="2" type="ORF">METZ01_LOCUS109080</name>
</gene>
<dbReference type="EMBL" id="UINC01012943">
    <property type="protein sequence ID" value="SVA56226.1"/>
    <property type="molecule type" value="Genomic_DNA"/>
</dbReference>
<organism evidence="2">
    <name type="scientific">marine metagenome</name>
    <dbReference type="NCBI Taxonomy" id="408172"/>
    <lineage>
        <taxon>unclassified sequences</taxon>
        <taxon>metagenomes</taxon>
        <taxon>ecological metagenomes</taxon>
    </lineage>
</organism>
<sequence>MKTNNKNENWTASITNNFIKTVSQFRSFTTDPIISSSKWIIYGLAVLICVFTALILFGIAIFKIVDQSIPGGSWLAFILLGLFSCSLGLLILKGKSEKQ</sequence>
<evidence type="ECO:0000313" key="2">
    <source>
        <dbReference type="EMBL" id="SVA56226.1"/>
    </source>
</evidence>
<evidence type="ECO:0000256" key="1">
    <source>
        <dbReference type="SAM" id="Phobius"/>
    </source>
</evidence>
<dbReference type="AlphaFoldDB" id="A0A381WUM6"/>